<name>A0A382SZK0_9ZZZZ</name>
<protein>
    <submittedName>
        <fullName evidence="1">Uncharacterized protein</fullName>
    </submittedName>
</protein>
<proteinExistence type="predicted"/>
<accession>A0A382SZK0</accession>
<reference evidence="1" key="1">
    <citation type="submission" date="2018-05" db="EMBL/GenBank/DDBJ databases">
        <authorList>
            <person name="Lanie J.A."/>
            <person name="Ng W.-L."/>
            <person name="Kazmierczak K.M."/>
            <person name="Andrzejewski T.M."/>
            <person name="Davidsen T.M."/>
            <person name="Wayne K.J."/>
            <person name="Tettelin H."/>
            <person name="Glass J.I."/>
            <person name="Rusch D."/>
            <person name="Podicherti R."/>
            <person name="Tsui H.-C.T."/>
            <person name="Winkler M.E."/>
        </authorList>
    </citation>
    <scope>NUCLEOTIDE SEQUENCE</scope>
</reference>
<gene>
    <name evidence="1" type="ORF">METZ01_LOCUS367846</name>
</gene>
<feature type="non-terminal residue" evidence="1">
    <location>
        <position position="130"/>
    </location>
</feature>
<dbReference type="AlphaFoldDB" id="A0A382SZK0"/>
<dbReference type="EMBL" id="UINC01132582">
    <property type="protein sequence ID" value="SVD14992.1"/>
    <property type="molecule type" value="Genomic_DNA"/>
</dbReference>
<organism evidence="1">
    <name type="scientific">marine metagenome</name>
    <dbReference type="NCBI Taxonomy" id="408172"/>
    <lineage>
        <taxon>unclassified sequences</taxon>
        <taxon>metagenomes</taxon>
        <taxon>ecological metagenomes</taxon>
    </lineage>
</organism>
<evidence type="ECO:0000313" key="1">
    <source>
        <dbReference type="EMBL" id="SVD14992.1"/>
    </source>
</evidence>
<sequence length="130" mass="14822">MPILKRLPLLAWLCAASFISLGQAAEKSSDNKKADAAFWNSVYAENHVLDVQISLSREAWEAMQPRRPERRREGGPRVDFGNEFHYVKADMVIDGQPFNAAGMRFKGNSSYRFASRGLKRPFKIDTNRFV</sequence>